<feature type="compositionally biased region" description="Basic and acidic residues" evidence="1">
    <location>
        <begin position="81"/>
        <end position="103"/>
    </location>
</feature>
<feature type="region of interest" description="Disordered" evidence="1">
    <location>
        <begin position="509"/>
        <end position="538"/>
    </location>
</feature>
<proteinExistence type="predicted"/>
<dbReference type="EMBL" id="CAXAQS010000553">
    <property type="protein sequence ID" value="CAK9252099.1"/>
    <property type="molecule type" value="Genomic_DNA"/>
</dbReference>
<feature type="compositionally biased region" description="Basic and acidic residues" evidence="1">
    <location>
        <begin position="509"/>
        <end position="531"/>
    </location>
</feature>
<sequence length="866" mass="96574">MSEARRREIDQIDARLKELHTIAYKSATFPMSVASWRSSTAKGRENEAEKTRLTERRDELTLALKDDDDDSDQSVTTILSQDEHTLDDSKIRGDGAARTDKGKSKNNASKSTTDAKESKSDKDNVNDNVLAALDEIIRNKKDLVDPQNGLENLQDAYNNLQGILSRSSTKIPDKKKTERDNFLETVKRYADPSLIEKTFLVTHFNEVFPSSRDFLYTRYIEALESYRVLLIVYLVANPLEKTASSLTNSMYAKARASFTDVYKNYVNAVKSDGTYPSFLLNGIKDGSVDIYSTYITIEPEPKNQFLPDKYYTGQDRSNSRNGIPPTFYPFFDDDRIAVNKINVDIKKEVKYDDLTDKRAKSIYMDLIKYTREVDEKGIAVKRIEGLDLSPLANLPEFQAEMATKPPSMSTGVSFVPVDGTSPSVDVSDEVQKLEREITKDNQETERLKEEKRAKEKLEKDRKEQEAKRLNEEESARIEKEKLEKDRQEQEKLAADFLAAEVERRKKIEEAKLANEIKEQKREAERLEEKNKSKSGVWSAIKSGTSAVASYITSKPTSTVQTDQDLDALPSPGVQPPPTKPTPKAATAKPAVEQKEKEEKSSNPPGISTSSTNSVVPSVFYPSGTSTSSMSKVASVVVNPSKPQDKSIASIFANANKPTPEKTKNIIVAISPQNRALVETQYTALYNTWETSQVEDPLVVPPVEYGYGNDISLKSIHALSEWATIIDNSTLDADLEAELLRRVKEIARLQLKNIFKSIGLSFSVNSGLAHVRQIDTPAARKGLNKLDFLMGDTKEVQSLSDPFGEPEAIVDLIKLGYDKEVTPQAVESMVAKGQKFKDLKLLHTLHQSTTSTSTSSSSSSSLSSSSP</sequence>
<reference evidence="2" key="1">
    <citation type="submission" date="2024-02" db="EMBL/GenBank/DDBJ databases">
        <authorList>
            <consortium name="ELIXIR-Norway"/>
            <consortium name="Elixir Norway"/>
        </authorList>
    </citation>
    <scope>NUCLEOTIDE SEQUENCE</scope>
</reference>
<organism evidence="2 3">
    <name type="scientific">Sphagnum jensenii</name>
    <dbReference type="NCBI Taxonomy" id="128206"/>
    <lineage>
        <taxon>Eukaryota</taxon>
        <taxon>Viridiplantae</taxon>
        <taxon>Streptophyta</taxon>
        <taxon>Embryophyta</taxon>
        <taxon>Bryophyta</taxon>
        <taxon>Sphagnophytina</taxon>
        <taxon>Sphagnopsida</taxon>
        <taxon>Sphagnales</taxon>
        <taxon>Sphagnaceae</taxon>
        <taxon>Sphagnum</taxon>
    </lineage>
</organism>
<name>A0ABP0VCH4_9BRYO</name>
<feature type="compositionally biased region" description="Basic and acidic residues" evidence="1">
    <location>
        <begin position="42"/>
        <end position="60"/>
    </location>
</feature>
<feature type="compositionally biased region" description="Basic and acidic residues" evidence="1">
    <location>
        <begin position="113"/>
        <end position="123"/>
    </location>
</feature>
<feature type="region of interest" description="Disordered" evidence="1">
    <location>
        <begin position="846"/>
        <end position="866"/>
    </location>
</feature>
<feature type="compositionally biased region" description="Low complexity" evidence="1">
    <location>
        <begin position="581"/>
        <end position="590"/>
    </location>
</feature>
<dbReference type="Proteomes" id="UP001497444">
    <property type="component" value="Unassembled WGS sequence"/>
</dbReference>
<comment type="caution">
    <text evidence="2">The sequence shown here is derived from an EMBL/GenBank/DDBJ whole genome shotgun (WGS) entry which is preliminary data.</text>
</comment>
<evidence type="ECO:0000313" key="2">
    <source>
        <dbReference type="EMBL" id="CAK9252099.1"/>
    </source>
</evidence>
<gene>
    <name evidence="2" type="ORF">CSSPJE1EN1_LOCUS27477</name>
</gene>
<feature type="region of interest" description="Disordered" evidence="1">
    <location>
        <begin position="552"/>
        <end position="615"/>
    </location>
</feature>
<evidence type="ECO:0000256" key="1">
    <source>
        <dbReference type="SAM" id="MobiDB-lite"/>
    </source>
</evidence>
<accession>A0ABP0VCH4</accession>
<feature type="compositionally biased region" description="Polar residues" evidence="1">
    <location>
        <begin position="552"/>
        <end position="562"/>
    </location>
</feature>
<protein>
    <submittedName>
        <fullName evidence="2">Uncharacterized protein</fullName>
    </submittedName>
</protein>
<feature type="compositionally biased region" description="Low complexity" evidence="1">
    <location>
        <begin position="847"/>
        <end position="866"/>
    </location>
</feature>
<evidence type="ECO:0000313" key="3">
    <source>
        <dbReference type="Proteomes" id="UP001497444"/>
    </source>
</evidence>
<feature type="compositionally biased region" description="Basic and acidic residues" evidence="1">
    <location>
        <begin position="591"/>
        <end position="600"/>
    </location>
</feature>
<feature type="region of interest" description="Disordered" evidence="1">
    <location>
        <begin position="437"/>
        <end position="489"/>
    </location>
</feature>
<keyword evidence="3" id="KW-1185">Reference proteome</keyword>
<feature type="region of interest" description="Disordered" evidence="1">
    <location>
        <begin position="33"/>
        <end position="123"/>
    </location>
</feature>